<dbReference type="RefSeq" id="WP_147663616.1">
    <property type="nucleotide sequence ID" value="NZ_CP042905.2"/>
</dbReference>
<organism evidence="2 3">
    <name type="scientific">Promethearchaeum syntrophicum</name>
    <dbReference type="NCBI Taxonomy" id="2594042"/>
    <lineage>
        <taxon>Archaea</taxon>
        <taxon>Promethearchaeati</taxon>
        <taxon>Promethearchaeota</taxon>
        <taxon>Promethearchaeia</taxon>
        <taxon>Promethearchaeales</taxon>
        <taxon>Promethearchaeaceae</taxon>
        <taxon>Promethearchaeum</taxon>
    </lineage>
</organism>
<evidence type="ECO:0000313" key="2">
    <source>
        <dbReference type="EMBL" id="QEE16686.1"/>
    </source>
</evidence>
<evidence type="ECO:0000259" key="1">
    <source>
        <dbReference type="SMART" id="SM00989"/>
    </source>
</evidence>
<sequence length="161" mass="18250">MNRILLEQMLHKMRSFLIKGKNIGDLKIGALYALGNQLDAVYYFVGHELGSTIETGRDHIVDTSILIETLKNFSKKYHIGNMIIDEYNDEHITFDLEDCPTCKEIEVPSTEISQGFCSFEAGLFAGLVEKLTGKHCFAQELECKLQNKSPNCKFMIVIPKD</sequence>
<dbReference type="InterPro" id="IPR004096">
    <property type="entry name" value="V4R"/>
</dbReference>
<dbReference type="Gene3D" id="3.30.1380.20">
    <property type="entry name" value="Trafficking protein particle complex subunit 3"/>
    <property type="match status" value="1"/>
</dbReference>
<dbReference type="SUPFAM" id="SSF111126">
    <property type="entry name" value="Ligand-binding domain in the NO signalling and Golgi transport"/>
    <property type="match status" value="1"/>
</dbReference>
<feature type="domain" description="4-vinyl reductase 4VR" evidence="1">
    <location>
        <begin position="91"/>
        <end position="158"/>
    </location>
</feature>
<dbReference type="EMBL" id="CP042905">
    <property type="protein sequence ID" value="QEE16686.1"/>
    <property type="molecule type" value="Genomic_DNA"/>
</dbReference>
<name>A0A5B9DD99_9ARCH</name>
<proteinExistence type="predicted"/>
<gene>
    <name evidence="2" type="ORF">DSAG12_02516</name>
</gene>
<reference evidence="2 3" key="2">
    <citation type="journal article" date="2024" name="Int. J. Syst. Evol. Microbiol.">
        <title>Promethearchaeum syntrophicum gen. nov., sp. nov., an anaerobic, obligately syntrophic archaeon, the first isolate of the lineage 'Asgard' archaea, and proposal of the new archaeal phylum Promethearchaeota phyl. nov. and kingdom Promethearchaeati regn. nov.</title>
        <authorList>
            <person name="Imachi H."/>
            <person name="Nobu M.K."/>
            <person name="Kato S."/>
            <person name="Takaki Y."/>
            <person name="Miyazaki M."/>
            <person name="Miyata M."/>
            <person name="Ogawara M."/>
            <person name="Saito Y."/>
            <person name="Sakai S."/>
            <person name="Tahara Y.O."/>
            <person name="Takano Y."/>
            <person name="Tasumi E."/>
            <person name="Uematsu K."/>
            <person name="Yoshimura T."/>
            <person name="Itoh T."/>
            <person name="Ohkuma M."/>
            <person name="Takai K."/>
        </authorList>
    </citation>
    <scope>NUCLEOTIDE SEQUENCE [LARGE SCALE GENOMIC DNA]</scope>
    <source>
        <strain evidence="2 3">MK-D1</strain>
    </source>
</reference>
<dbReference type="PANTHER" id="PTHR35090:SF2">
    <property type="entry name" value="ARSR FAMILY TRANSCRIPTIONAL REGULATOR"/>
    <property type="match status" value="1"/>
</dbReference>
<dbReference type="GeneID" id="41330500"/>
<evidence type="ECO:0000313" key="3">
    <source>
        <dbReference type="Proteomes" id="UP000321408"/>
    </source>
</evidence>
<dbReference type="KEGG" id="psyt:DSAG12_02516"/>
<accession>A0A5B9DD99</accession>
<protein>
    <recommendedName>
        <fullName evidence="1">4-vinyl reductase 4VR domain-containing protein</fullName>
    </recommendedName>
</protein>
<dbReference type="PANTHER" id="PTHR35090">
    <property type="entry name" value="DNA-DIRECTED RNA POLYMERASE SUBUNIT I"/>
    <property type="match status" value="1"/>
</dbReference>
<keyword evidence="3" id="KW-1185">Reference proteome</keyword>
<dbReference type="Proteomes" id="UP000321408">
    <property type="component" value="Chromosome"/>
</dbReference>
<dbReference type="SMART" id="SM00989">
    <property type="entry name" value="V4R"/>
    <property type="match status" value="1"/>
</dbReference>
<reference evidence="2 3" key="1">
    <citation type="journal article" date="2020" name="Nature">
        <title>Isolation of an archaeon at the prokaryote-eukaryote interface.</title>
        <authorList>
            <person name="Imachi H."/>
            <person name="Nobu M.K."/>
            <person name="Nakahara N."/>
            <person name="Morono Y."/>
            <person name="Ogawara M."/>
            <person name="Takaki Y."/>
            <person name="Takano Y."/>
            <person name="Uematsu K."/>
            <person name="Ikuta T."/>
            <person name="Ito M."/>
            <person name="Matsui Y."/>
            <person name="Miyazaki M."/>
            <person name="Murata K."/>
            <person name="Saito Y."/>
            <person name="Sakai S."/>
            <person name="Song C."/>
            <person name="Tasumi E."/>
            <person name="Yamanaka Y."/>
            <person name="Yamaguchi T."/>
            <person name="Kamagata Y."/>
            <person name="Tamaki H."/>
            <person name="Takai K."/>
        </authorList>
    </citation>
    <scope>NUCLEOTIDE SEQUENCE [LARGE SCALE GENOMIC DNA]</scope>
    <source>
        <strain evidence="2 3">MK-D1</strain>
    </source>
</reference>
<dbReference type="InterPro" id="IPR024096">
    <property type="entry name" value="NO_sig/Golgi_transp_ligand-bd"/>
</dbReference>
<dbReference type="AlphaFoldDB" id="A0A5B9DD99"/>